<gene>
    <name evidence="2" type="ORF">M0L20_25830</name>
</gene>
<sequence length="107" mass="12007">MLLFSLHLVTTYSAGLFNGIDRHLDRGFAFWFVFAGLIMIILGYPMAWALRNNDIRLPKSFGYLLAGVCLIGVLLIPIGGFWLVSVHGIYIVVQADKEHQVDTQLIN</sequence>
<organism evidence="2 3">
    <name type="scientific">Spirosoma liriopis</name>
    <dbReference type="NCBI Taxonomy" id="2937440"/>
    <lineage>
        <taxon>Bacteria</taxon>
        <taxon>Pseudomonadati</taxon>
        <taxon>Bacteroidota</taxon>
        <taxon>Cytophagia</taxon>
        <taxon>Cytophagales</taxon>
        <taxon>Cytophagaceae</taxon>
        <taxon>Spirosoma</taxon>
    </lineage>
</organism>
<evidence type="ECO:0000313" key="3">
    <source>
        <dbReference type="Proteomes" id="UP001202180"/>
    </source>
</evidence>
<proteinExistence type="predicted"/>
<dbReference type="Proteomes" id="UP001202180">
    <property type="component" value="Unassembled WGS sequence"/>
</dbReference>
<dbReference type="Pfam" id="PF20064">
    <property type="entry name" value="DUF6463"/>
    <property type="match status" value="1"/>
</dbReference>
<accession>A0ABT0HT09</accession>
<keyword evidence="1" id="KW-0472">Membrane</keyword>
<keyword evidence="1" id="KW-1133">Transmembrane helix</keyword>
<feature type="transmembrane region" description="Helical" evidence="1">
    <location>
        <begin position="62"/>
        <end position="84"/>
    </location>
</feature>
<comment type="caution">
    <text evidence="2">The sequence shown here is derived from an EMBL/GenBank/DDBJ whole genome shotgun (WGS) entry which is preliminary data.</text>
</comment>
<evidence type="ECO:0000256" key="1">
    <source>
        <dbReference type="SAM" id="Phobius"/>
    </source>
</evidence>
<protein>
    <submittedName>
        <fullName evidence="2">DUF6463 family protein</fullName>
    </submittedName>
</protein>
<keyword evidence="1" id="KW-0812">Transmembrane</keyword>
<feature type="transmembrane region" description="Helical" evidence="1">
    <location>
        <begin position="29"/>
        <end position="50"/>
    </location>
</feature>
<name>A0ABT0HT09_9BACT</name>
<evidence type="ECO:0000313" key="2">
    <source>
        <dbReference type="EMBL" id="MCK8495311.1"/>
    </source>
</evidence>
<reference evidence="2 3" key="1">
    <citation type="submission" date="2022-04" db="EMBL/GenBank/DDBJ databases">
        <title>Spirosoma sp. strain RP8 genome sequencing and assembly.</title>
        <authorList>
            <person name="Jung Y."/>
        </authorList>
    </citation>
    <scope>NUCLEOTIDE SEQUENCE [LARGE SCALE GENOMIC DNA]</scope>
    <source>
        <strain evidence="2 3">RP8</strain>
    </source>
</reference>
<keyword evidence="3" id="KW-1185">Reference proteome</keyword>
<dbReference type="EMBL" id="JALPRF010000007">
    <property type="protein sequence ID" value="MCK8495311.1"/>
    <property type="molecule type" value="Genomic_DNA"/>
</dbReference>
<dbReference type="InterPro" id="IPR045590">
    <property type="entry name" value="DUF6463"/>
</dbReference>